<evidence type="ECO:0000313" key="2">
    <source>
        <dbReference type="Proteomes" id="UP000507470"/>
    </source>
</evidence>
<name>A0A6J8DL11_MYTCO</name>
<organism evidence="1 2">
    <name type="scientific">Mytilus coruscus</name>
    <name type="common">Sea mussel</name>
    <dbReference type="NCBI Taxonomy" id="42192"/>
    <lineage>
        <taxon>Eukaryota</taxon>
        <taxon>Metazoa</taxon>
        <taxon>Spiralia</taxon>
        <taxon>Lophotrochozoa</taxon>
        <taxon>Mollusca</taxon>
        <taxon>Bivalvia</taxon>
        <taxon>Autobranchia</taxon>
        <taxon>Pteriomorphia</taxon>
        <taxon>Mytilida</taxon>
        <taxon>Mytiloidea</taxon>
        <taxon>Mytilidae</taxon>
        <taxon>Mytilinae</taxon>
        <taxon>Mytilus</taxon>
    </lineage>
</organism>
<gene>
    <name evidence="1" type="ORF">MCOR_42604</name>
</gene>
<sequence>MKILATQTDQTRENNTSLKNVELTITTAIKLSLGQMVMNALNWTIVVDFQLSRMYNKGRIVSQSEYLSDHYPIKTIVTFPLKDKNEEEKTLLKEQGELIETNAQDDDKYHQHVKYEIQIINELVEDKNILPATSKDLQDAINSINKGTSPDI</sequence>
<protein>
    <submittedName>
        <fullName evidence="1">Uncharacterized protein</fullName>
    </submittedName>
</protein>
<accession>A0A6J8DL11</accession>
<dbReference type="AlphaFoldDB" id="A0A6J8DL11"/>
<dbReference type="EMBL" id="CACVKT020007641">
    <property type="protein sequence ID" value="CAC5409298.1"/>
    <property type="molecule type" value="Genomic_DNA"/>
</dbReference>
<dbReference type="Proteomes" id="UP000507470">
    <property type="component" value="Unassembled WGS sequence"/>
</dbReference>
<keyword evidence="2" id="KW-1185">Reference proteome</keyword>
<reference evidence="1 2" key="1">
    <citation type="submission" date="2020-06" db="EMBL/GenBank/DDBJ databases">
        <authorList>
            <person name="Li R."/>
            <person name="Bekaert M."/>
        </authorList>
    </citation>
    <scope>NUCLEOTIDE SEQUENCE [LARGE SCALE GENOMIC DNA]</scope>
    <source>
        <strain evidence="2">wild</strain>
    </source>
</reference>
<evidence type="ECO:0000313" key="1">
    <source>
        <dbReference type="EMBL" id="CAC5409298.1"/>
    </source>
</evidence>
<proteinExistence type="predicted"/>